<dbReference type="InterPro" id="IPR050103">
    <property type="entry name" value="Class-III_PLP-dep_AT"/>
</dbReference>
<keyword evidence="3" id="KW-0808">Transferase</keyword>
<evidence type="ECO:0000256" key="1">
    <source>
        <dbReference type="ARBA" id="ARBA00001933"/>
    </source>
</evidence>
<dbReference type="InterPro" id="IPR049704">
    <property type="entry name" value="Aminotrans_3_PPA_site"/>
</dbReference>
<evidence type="ECO:0008006" key="6">
    <source>
        <dbReference type="Google" id="ProtNLM"/>
    </source>
</evidence>
<name>A0A381XVF7_9ZZZZ</name>
<dbReference type="GO" id="GO:0030170">
    <property type="term" value="F:pyridoxal phosphate binding"/>
    <property type="evidence" value="ECO:0007669"/>
    <property type="project" value="InterPro"/>
</dbReference>
<dbReference type="EMBL" id="UINC01016543">
    <property type="protein sequence ID" value="SVA68806.1"/>
    <property type="molecule type" value="Genomic_DNA"/>
</dbReference>
<dbReference type="CDD" id="cd00610">
    <property type="entry name" value="OAT_like"/>
    <property type="match status" value="1"/>
</dbReference>
<dbReference type="NCBIfam" id="TIGR00707">
    <property type="entry name" value="argD"/>
    <property type="match status" value="1"/>
</dbReference>
<dbReference type="Gene3D" id="3.40.640.10">
    <property type="entry name" value="Type I PLP-dependent aspartate aminotransferase-like (Major domain)"/>
    <property type="match status" value="1"/>
</dbReference>
<evidence type="ECO:0000313" key="5">
    <source>
        <dbReference type="EMBL" id="SVA68806.1"/>
    </source>
</evidence>
<comment type="cofactor">
    <cofactor evidence="1">
        <name>pyridoxal 5'-phosphate</name>
        <dbReference type="ChEBI" id="CHEBI:597326"/>
    </cofactor>
</comment>
<protein>
    <recommendedName>
        <fullName evidence="6">Acetylornithine transaminase</fullName>
    </recommendedName>
</protein>
<keyword evidence="4" id="KW-0663">Pyridoxal phosphate</keyword>
<sequence length="393" mass="43588">MSQNVQSYIMPTYGKRDLEFIRGEGCYLFTAQNEKYLDFGGGIAVNSLGHCHPVLVETLKNQAETLWHTSNLYFNSAQENYAKLICQNSFAEKIFFTNSGVEAIECGIKVIRSYHYFHQNHSKKNIITFEGAFHGRTLAALSAQQNEKYSKSFEPLLRGFIQVPFNNLDILKKTVNDETAAIMIEPVQGEGGVRTANLDFLNSINDICRENNILLFLDEVQCGFGRSGKLFSYEWANIEPDVMAVAKGIGSGFPLGACLATDSASIGMTKGTHGSTYGGNPLAIAVGKAVLEILLKNNFLQNVDKAARYFWTKLKQLENAYDEIIEVRGAGLLLGIKTKNNNVDFSLALRKNKLLSVTADDNVIRFAPPLIISNEEVDKAISIIDQSLKELND</sequence>
<dbReference type="Gene3D" id="3.90.1150.10">
    <property type="entry name" value="Aspartate Aminotransferase, domain 1"/>
    <property type="match status" value="1"/>
</dbReference>
<dbReference type="InterPro" id="IPR015424">
    <property type="entry name" value="PyrdxlP-dep_Trfase"/>
</dbReference>
<gene>
    <name evidence="5" type="ORF">METZ01_LOCUS121660</name>
</gene>
<dbReference type="InterPro" id="IPR004636">
    <property type="entry name" value="AcOrn/SuccOrn_fam"/>
</dbReference>
<dbReference type="PANTHER" id="PTHR11986:SF113">
    <property type="entry name" value="SUCCINYLORNITHINE TRANSAMINASE"/>
    <property type="match status" value="1"/>
</dbReference>
<dbReference type="GO" id="GO:0008483">
    <property type="term" value="F:transaminase activity"/>
    <property type="evidence" value="ECO:0007669"/>
    <property type="project" value="UniProtKB-KW"/>
</dbReference>
<dbReference type="PANTHER" id="PTHR11986">
    <property type="entry name" value="AMINOTRANSFERASE CLASS III"/>
    <property type="match status" value="1"/>
</dbReference>
<dbReference type="AlphaFoldDB" id="A0A381XVF7"/>
<dbReference type="PROSITE" id="PS00600">
    <property type="entry name" value="AA_TRANSFER_CLASS_3"/>
    <property type="match status" value="1"/>
</dbReference>
<keyword evidence="2" id="KW-0032">Aminotransferase</keyword>
<dbReference type="InterPro" id="IPR015422">
    <property type="entry name" value="PyrdxlP-dep_Trfase_small"/>
</dbReference>
<dbReference type="InterPro" id="IPR005814">
    <property type="entry name" value="Aminotrans_3"/>
</dbReference>
<dbReference type="NCBIfam" id="NF002325">
    <property type="entry name" value="PRK01278.1"/>
    <property type="match status" value="1"/>
</dbReference>
<dbReference type="GO" id="GO:0042802">
    <property type="term" value="F:identical protein binding"/>
    <property type="evidence" value="ECO:0007669"/>
    <property type="project" value="TreeGrafter"/>
</dbReference>
<reference evidence="5" key="1">
    <citation type="submission" date="2018-05" db="EMBL/GenBank/DDBJ databases">
        <authorList>
            <person name="Lanie J.A."/>
            <person name="Ng W.-L."/>
            <person name="Kazmierczak K.M."/>
            <person name="Andrzejewski T.M."/>
            <person name="Davidsen T.M."/>
            <person name="Wayne K.J."/>
            <person name="Tettelin H."/>
            <person name="Glass J.I."/>
            <person name="Rusch D."/>
            <person name="Podicherti R."/>
            <person name="Tsui H.-C.T."/>
            <person name="Winkler M.E."/>
        </authorList>
    </citation>
    <scope>NUCLEOTIDE SEQUENCE</scope>
</reference>
<dbReference type="SUPFAM" id="SSF53383">
    <property type="entry name" value="PLP-dependent transferases"/>
    <property type="match status" value="1"/>
</dbReference>
<accession>A0A381XVF7</accession>
<dbReference type="GO" id="GO:0006526">
    <property type="term" value="P:L-arginine biosynthetic process"/>
    <property type="evidence" value="ECO:0007669"/>
    <property type="project" value="UniProtKB-ARBA"/>
</dbReference>
<dbReference type="InterPro" id="IPR015421">
    <property type="entry name" value="PyrdxlP-dep_Trfase_major"/>
</dbReference>
<evidence type="ECO:0000256" key="3">
    <source>
        <dbReference type="ARBA" id="ARBA00022679"/>
    </source>
</evidence>
<organism evidence="5">
    <name type="scientific">marine metagenome</name>
    <dbReference type="NCBI Taxonomy" id="408172"/>
    <lineage>
        <taxon>unclassified sequences</taxon>
        <taxon>metagenomes</taxon>
        <taxon>ecological metagenomes</taxon>
    </lineage>
</organism>
<dbReference type="Pfam" id="PF00202">
    <property type="entry name" value="Aminotran_3"/>
    <property type="match status" value="1"/>
</dbReference>
<proteinExistence type="predicted"/>
<dbReference type="FunFam" id="3.40.640.10:FF:000004">
    <property type="entry name" value="Acetylornithine aminotransferase"/>
    <property type="match status" value="1"/>
</dbReference>
<evidence type="ECO:0000256" key="2">
    <source>
        <dbReference type="ARBA" id="ARBA00022576"/>
    </source>
</evidence>
<dbReference type="PIRSF" id="PIRSF000521">
    <property type="entry name" value="Transaminase_4ab_Lys_Orn"/>
    <property type="match status" value="1"/>
</dbReference>
<evidence type="ECO:0000256" key="4">
    <source>
        <dbReference type="ARBA" id="ARBA00022898"/>
    </source>
</evidence>